<name>A0A4Y8WMY9_9PORP</name>
<feature type="domain" description="Helix-turn-helix" evidence="1">
    <location>
        <begin position="9"/>
        <end position="55"/>
    </location>
</feature>
<protein>
    <submittedName>
        <fullName evidence="2">Helix-turn-helix domain-containing protein</fullName>
    </submittedName>
</protein>
<dbReference type="InterPro" id="IPR009061">
    <property type="entry name" value="DNA-bd_dom_put_sf"/>
</dbReference>
<organism evidence="2 3">
    <name type="scientific">Porphyromonas levii</name>
    <dbReference type="NCBI Taxonomy" id="28114"/>
    <lineage>
        <taxon>Bacteria</taxon>
        <taxon>Pseudomonadati</taxon>
        <taxon>Bacteroidota</taxon>
        <taxon>Bacteroidia</taxon>
        <taxon>Bacteroidales</taxon>
        <taxon>Porphyromonadaceae</taxon>
        <taxon>Porphyromonas</taxon>
    </lineage>
</organism>
<comment type="caution">
    <text evidence="2">The sequence shown here is derived from an EMBL/GenBank/DDBJ whole genome shotgun (WGS) entry which is preliminary data.</text>
</comment>
<sequence length="140" mass="16409">MLEHEGEKLYTAQEVCEIVGYKRSTLQARVRAGILPQLKIKNRSYYREEDVLRLRNSDDGDIYCDEKRQVAAWTKKEMASILGISITTLERWENCEKIRAVRKGGFVFYTRETIQPLLSRMKEKCQERGKLVNDEFGTIE</sequence>
<evidence type="ECO:0000313" key="2">
    <source>
        <dbReference type="EMBL" id="TFH94476.1"/>
    </source>
</evidence>
<dbReference type="EMBL" id="SPNC01000118">
    <property type="protein sequence ID" value="TFH94476.1"/>
    <property type="molecule type" value="Genomic_DNA"/>
</dbReference>
<dbReference type="STRING" id="1122973.GCA_000379925_00363"/>
<keyword evidence="3" id="KW-1185">Reference proteome</keyword>
<evidence type="ECO:0000313" key="3">
    <source>
        <dbReference type="Proteomes" id="UP000297225"/>
    </source>
</evidence>
<dbReference type="Proteomes" id="UP000297225">
    <property type="component" value="Unassembled WGS sequence"/>
</dbReference>
<dbReference type="Pfam" id="PF12728">
    <property type="entry name" value="HTH_17"/>
    <property type="match status" value="1"/>
</dbReference>
<proteinExistence type="predicted"/>
<dbReference type="InterPro" id="IPR041657">
    <property type="entry name" value="HTH_17"/>
</dbReference>
<dbReference type="PANTHER" id="PTHR34585">
    <property type="match status" value="1"/>
</dbReference>
<gene>
    <name evidence="2" type="ORF">E4P47_07355</name>
</gene>
<accession>A0A4Y8WMY9</accession>
<dbReference type="RefSeq" id="WP_134849982.1">
    <property type="nucleotide sequence ID" value="NZ_CP197400.1"/>
</dbReference>
<dbReference type="SUPFAM" id="SSF46955">
    <property type="entry name" value="Putative DNA-binding domain"/>
    <property type="match status" value="2"/>
</dbReference>
<evidence type="ECO:0000259" key="1">
    <source>
        <dbReference type="Pfam" id="PF12728"/>
    </source>
</evidence>
<reference evidence="2 3" key="1">
    <citation type="submission" date="2019-03" db="EMBL/GenBank/DDBJ databases">
        <title>Porphyromonas levii Isolated from the Uterus of Dairy Cows.</title>
        <authorList>
            <person name="Francis A.M."/>
        </authorList>
    </citation>
    <scope>NUCLEOTIDE SEQUENCE [LARGE SCALE GENOMIC DNA]</scope>
    <source>
        <strain evidence="2 3">AF5678</strain>
    </source>
</reference>
<dbReference type="AlphaFoldDB" id="A0A4Y8WMY9"/>
<dbReference type="PANTHER" id="PTHR34585:SF22">
    <property type="entry name" value="HELIX-TURN-HELIX DOMAIN-CONTAINING PROTEIN"/>
    <property type="match status" value="1"/>
</dbReference>
<dbReference type="OrthoDB" id="597977at2"/>